<protein>
    <submittedName>
        <fullName evidence="3">TMEM43 family protein</fullName>
    </submittedName>
</protein>
<evidence type="ECO:0000256" key="2">
    <source>
        <dbReference type="SAM" id="SignalP"/>
    </source>
</evidence>
<keyword evidence="1" id="KW-0812">Transmembrane</keyword>
<dbReference type="Pfam" id="PF07787">
    <property type="entry name" value="TMEM43"/>
    <property type="match status" value="1"/>
</dbReference>
<evidence type="ECO:0000256" key="1">
    <source>
        <dbReference type="SAM" id="Phobius"/>
    </source>
</evidence>
<evidence type="ECO:0000313" key="4">
    <source>
        <dbReference type="Proteomes" id="UP001597090"/>
    </source>
</evidence>
<evidence type="ECO:0000313" key="3">
    <source>
        <dbReference type="EMBL" id="MFD0739504.1"/>
    </source>
</evidence>
<gene>
    <name evidence="3" type="ORF">ACFQZQ_09460</name>
</gene>
<organism evidence="3 4">
    <name type="scientific">Lysobacter koreensis</name>
    <dbReference type="NCBI Taxonomy" id="266122"/>
    <lineage>
        <taxon>Bacteria</taxon>
        <taxon>Pseudomonadati</taxon>
        <taxon>Pseudomonadota</taxon>
        <taxon>Gammaproteobacteria</taxon>
        <taxon>Lysobacterales</taxon>
        <taxon>Lysobacteraceae</taxon>
        <taxon>Lysobacter</taxon>
    </lineage>
</organism>
<keyword evidence="4" id="KW-1185">Reference proteome</keyword>
<feature type="transmembrane region" description="Helical" evidence="1">
    <location>
        <begin position="214"/>
        <end position="231"/>
    </location>
</feature>
<comment type="caution">
    <text evidence="3">The sequence shown here is derived from an EMBL/GenBank/DDBJ whole genome shotgun (WGS) entry which is preliminary data.</text>
</comment>
<dbReference type="EMBL" id="JBHTIH010000003">
    <property type="protein sequence ID" value="MFD0739504.1"/>
    <property type="molecule type" value="Genomic_DNA"/>
</dbReference>
<reference evidence="4" key="1">
    <citation type="journal article" date="2019" name="Int. J. Syst. Evol. Microbiol.">
        <title>The Global Catalogue of Microorganisms (GCM) 10K type strain sequencing project: providing services to taxonomists for standard genome sequencing and annotation.</title>
        <authorList>
            <consortium name="The Broad Institute Genomics Platform"/>
            <consortium name="The Broad Institute Genome Sequencing Center for Infectious Disease"/>
            <person name="Wu L."/>
            <person name="Ma J."/>
        </authorList>
    </citation>
    <scope>NUCLEOTIDE SEQUENCE [LARGE SCALE GENOMIC DNA]</scope>
    <source>
        <strain evidence="4">CCUG 55491</strain>
    </source>
</reference>
<keyword evidence="2" id="KW-0732">Signal</keyword>
<keyword evidence="1" id="KW-0472">Membrane</keyword>
<feature type="signal peptide" evidence="2">
    <location>
        <begin position="1"/>
        <end position="19"/>
    </location>
</feature>
<sequence length="238" mass="26090">MKAWWLSSAWLLATTVAVAQTVPEDAPRPGKVLRDVDFGVTSSQFGLERRVEMYQWRVDGDAGAGNYQRVWNSARIDSSGFAPGHENPPDLPLDSQRWWSQQATLDGKPIDLAVLRTLGQWRGFRPNFSQLPGNLAATFQPEGDGLGSSENPLDPQIGDLRVGWSELVLPPLAGKVELRDGRWRLSPKAAAAVMPPAELTAEVSPPDPSTPRRWPWVVGGLLLVAGLLLASRRNRGRS</sequence>
<feature type="chain" id="PRO_5045732592" evidence="2">
    <location>
        <begin position="20"/>
        <end position="238"/>
    </location>
</feature>
<dbReference type="Proteomes" id="UP001597090">
    <property type="component" value="Unassembled WGS sequence"/>
</dbReference>
<keyword evidence="1" id="KW-1133">Transmembrane helix</keyword>
<name>A0ABW2YPR8_9GAMM</name>
<accession>A0ABW2YPR8</accession>
<dbReference type="InterPro" id="IPR012430">
    <property type="entry name" value="TMEM43_fam"/>
</dbReference>
<dbReference type="RefSeq" id="WP_386812497.1">
    <property type="nucleotide sequence ID" value="NZ_JBHTIH010000003.1"/>
</dbReference>
<proteinExistence type="predicted"/>